<dbReference type="AlphaFoldDB" id="D0IN07"/>
<organism evidence="2 3">
    <name type="scientific">Caenorhabditis elegans</name>
    <dbReference type="NCBI Taxonomy" id="6239"/>
    <lineage>
        <taxon>Eukaryota</taxon>
        <taxon>Metazoa</taxon>
        <taxon>Ecdysozoa</taxon>
        <taxon>Nematoda</taxon>
        <taxon>Chromadorea</taxon>
        <taxon>Rhabditida</taxon>
        <taxon>Rhabditina</taxon>
        <taxon>Rhabditomorpha</taxon>
        <taxon>Rhabditoidea</taxon>
        <taxon>Rhabditidae</taxon>
        <taxon>Peloderinae</taxon>
        <taxon>Caenorhabditis</taxon>
    </lineage>
</organism>
<dbReference type="PaxDb" id="6239-Y43F8B.23"/>
<evidence type="ECO:0000313" key="4">
    <source>
        <dbReference type="WormBase" id="Y43F8B.23"/>
    </source>
</evidence>
<dbReference type="HOGENOM" id="CLU_1162053_0_0_1"/>
<dbReference type="Proteomes" id="UP000001940">
    <property type="component" value="Chromosome V"/>
</dbReference>
<protein>
    <submittedName>
        <fullName evidence="2">RAD protein (Pv-fam-e)</fullName>
    </submittedName>
</protein>
<feature type="region of interest" description="Disordered" evidence="1">
    <location>
        <begin position="1"/>
        <end position="37"/>
    </location>
</feature>
<accession>D0IN07</accession>
<reference evidence="2 3" key="1">
    <citation type="journal article" date="1998" name="Science">
        <title>Genome sequence of the nematode C. elegans: a platform for investigating biology.</title>
        <authorList>
            <consortium name="The C. elegans sequencing consortium"/>
            <person name="Sulson J.E."/>
            <person name="Waterston R."/>
        </authorList>
    </citation>
    <scope>NUCLEOTIDE SEQUENCE [LARGE SCALE GENOMIC DNA]</scope>
    <source>
        <strain evidence="2 3">Bristol N2</strain>
    </source>
</reference>
<dbReference type="Bgee" id="WBGene00194815">
    <property type="expression patterns" value="Expressed in larva and 1 other cell type or tissue"/>
</dbReference>
<evidence type="ECO:0000313" key="3">
    <source>
        <dbReference type="Proteomes" id="UP000001940"/>
    </source>
</evidence>
<feature type="compositionally biased region" description="Basic and acidic residues" evidence="1">
    <location>
        <begin position="1"/>
        <end position="18"/>
    </location>
</feature>
<evidence type="ECO:0000313" key="2">
    <source>
        <dbReference type="EMBL" id="CBH29671.2"/>
    </source>
</evidence>
<dbReference type="AGR" id="WB:WBGene00194815"/>
<dbReference type="InParanoid" id="D0IN07"/>
<dbReference type="WormBase" id="Y43F8B.23">
    <property type="protein sequence ID" value="CE46823"/>
    <property type="gene ID" value="WBGene00194815"/>
</dbReference>
<proteinExistence type="predicted"/>
<sequence length="239" mass="27421">MDEKDQGDSKKYSKEFRAKGGGRGMATNFSEKMADTEVMPHGISSFKSKRENQNDTEWNLKEKCSESEVQNNPMCMEKCPDISEIKTTMDKNNSIGDLEEDSTDLTTTSHLYPVEWRPLPASSSMENYQIGNNENAVDCVNDIEKGWKKLEEIKKEEAEGVSEINDYRNLLKNAKEASDNFEIVEFSKCFWKTVSSFTNAFYQENFKYSVNDNNLKQMYEKLCVGLDGSEAAFIMRSWD</sequence>
<evidence type="ECO:0000256" key="1">
    <source>
        <dbReference type="SAM" id="MobiDB-lite"/>
    </source>
</evidence>
<dbReference type="eggNOG" id="KOG1001">
    <property type="taxonomic scope" value="Eukaryota"/>
</dbReference>
<name>D0IN07_CAEEL</name>
<keyword evidence="3" id="KW-1185">Reference proteome</keyword>
<dbReference type="EMBL" id="BX284605">
    <property type="protein sequence ID" value="CBH29671.2"/>
    <property type="molecule type" value="Genomic_DNA"/>
</dbReference>
<gene>
    <name evidence="2" type="ORF">CELE_Y43F8B.23</name>
    <name evidence="2 4" type="ORF">Y43F8B.23</name>
</gene>